<keyword evidence="1" id="KW-0732">Signal</keyword>
<accession>A0AAW1V4N7</accession>
<sequence length="181" mass="20320">MIQITVSRIFVFLGVFGISNAFGPPPFLNSDSQRFLENFHRDFFNGASPINFGQIQGQMRYKKDPIDFQAGFHLRPPGGVQSSFPHLLPPSFLPNMLNNFKTSHQTFFTPSRGGERPETPGQVKAYEDDLKEQDKENQNALNELTTDNYSDEITGFSESPTSYVNVGFTAGDSTLKYSYSV</sequence>
<name>A0AAW1V4N7_9CUCU</name>
<evidence type="ECO:0000313" key="2">
    <source>
        <dbReference type="EMBL" id="KAK9887237.1"/>
    </source>
</evidence>
<dbReference type="AlphaFoldDB" id="A0AAW1V4N7"/>
<evidence type="ECO:0000256" key="1">
    <source>
        <dbReference type="SAM" id="SignalP"/>
    </source>
</evidence>
<feature type="signal peptide" evidence="1">
    <location>
        <begin position="1"/>
        <end position="21"/>
    </location>
</feature>
<keyword evidence="3" id="KW-1185">Reference proteome</keyword>
<reference evidence="2 3" key="1">
    <citation type="submission" date="2023-03" db="EMBL/GenBank/DDBJ databases">
        <title>Genome insight into feeding habits of ladybird beetles.</title>
        <authorList>
            <person name="Li H.-S."/>
            <person name="Huang Y.-H."/>
            <person name="Pang H."/>
        </authorList>
    </citation>
    <scope>NUCLEOTIDE SEQUENCE [LARGE SCALE GENOMIC DNA]</scope>
    <source>
        <strain evidence="2">SYSU_2023b</strain>
        <tissue evidence="2">Whole body</tissue>
    </source>
</reference>
<dbReference type="Proteomes" id="UP001431783">
    <property type="component" value="Unassembled WGS sequence"/>
</dbReference>
<feature type="chain" id="PRO_5043374027" evidence="1">
    <location>
        <begin position="22"/>
        <end position="181"/>
    </location>
</feature>
<protein>
    <submittedName>
        <fullName evidence="2">Uncharacterized protein</fullName>
    </submittedName>
</protein>
<dbReference type="EMBL" id="JARQZJ010000106">
    <property type="protein sequence ID" value="KAK9887237.1"/>
    <property type="molecule type" value="Genomic_DNA"/>
</dbReference>
<evidence type="ECO:0000313" key="3">
    <source>
        <dbReference type="Proteomes" id="UP001431783"/>
    </source>
</evidence>
<organism evidence="2 3">
    <name type="scientific">Henosepilachna vigintioctopunctata</name>
    <dbReference type="NCBI Taxonomy" id="420089"/>
    <lineage>
        <taxon>Eukaryota</taxon>
        <taxon>Metazoa</taxon>
        <taxon>Ecdysozoa</taxon>
        <taxon>Arthropoda</taxon>
        <taxon>Hexapoda</taxon>
        <taxon>Insecta</taxon>
        <taxon>Pterygota</taxon>
        <taxon>Neoptera</taxon>
        <taxon>Endopterygota</taxon>
        <taxon>Coleoptera</taxon>
        <taxon>Polyphaga</taxon>
        <taxon>Cucujiformia</taxon>
        <taxon>Coccinelloidea</taxon>
        <taxon>Coccinellidae</taxon>
        <taxon>Epilachninae</taxon>
        <taxon>Epilachnini</taxon>
        <taxon>Henosepilachna</taxon>
    </lineage>
</organism>
<comment type="caution">
    <text evidence="2">The sequence shown here is derived from an EMBL/GenBank/DDBJ whole genome shotgun (WGS) entry which is preliminary data.</text>
</comment>
<proteinExistence type="predicted"/>
<gene>
    <name evidence="2" type="ORF">WA026_021083</name>
</gene>